<organism evidence="1 2">
    <name type="scientific">Diplodia corticola</name>
    <dbReference type="NCBI Taxonomy" id="236234"/>
    <lineage>
        <taxon>Eukaryota</taxon>
        <taxon>Fungi</taxon>
        <taxon>Dikarya</taxon>
        <taxon>Ascomycota</taxon>
        <taxon>Pezizomycotina</taxon>
        <taxon>Dothideomycetes</taxon>
        <taxon>Dothideomycetes incertae sedis</taxon>
        <taxon>Botryosphaeriales</taxon>
        <taxon>Botryosphaeriaceae</taxon>
        <taxon>Diplodia</taxon>
    </lineage>
</organism>
<keyword evidence="2" id="KW-1185">Reference proteome</keyword>
<dbReference type="GeneID" id="31017628"/>
<gene>
    <name evidence="1" type="ORF">BKCO1_560001</name>
</gene>
<evidence type="ECO:0000313" key="2">
    <source>
        <dbReference type="Proteomes" id="UP000183809"/>
    </source>
</evidence>
<protein>
    <submittedName>
        <fullName evidence="1">Gelsolin repeat protein</fullName>
    </submittedName>
</protein>
<dbReference type="RefSeq" id="XP_020127003.1">
    <property type="nucleotide sequence ID" value="XM_020277367.1"/>
</dbReference>
<dbReference type="EMBL" id="MNUE01000056">
    <property type="protein sequence ID" value="OJD30743.1"/>
    <property type="molecule type" value="Genomic_DNA"/>
</dbReference>
<reference evidence="1 2" key="1">
    <citation type="submission" date="2016-10" db="EMBL/GenBank/DDBJ databases">
        <title>Proteomics and genomics reveal pathogen-plant mechanisms compatible with a hemibiotrophic lifestyle of Diplodia corticola.</title>
        <authorList>
            <person name="Fernandes I."/>
            <person name="De Jonge R."/>
            <person name="Van De Peer Y."/>
            <person name="Devreese B."/>
            <person name="Alves A."/>
            <person name="Esteves A.C."/>
        </authorList>
    </citation>
    <scope>NUCLEOTIDE SEQUENCE [LARGE SCALE GENOMIC DNA]</scope>
    <source>
        <strain evidence="1 2">CBS 112549</strain>
    </source>
</reference>
<evidence type="ECO:0000313" key="1">
    <source>
        <dbReference type="EMBL" id="OJD30743.1"/>
    </source>
</evidence>
<proteinExistence type="predicted"/>
<name>A0A1J9RQM1_9PEZI</name>
<accession>A0A1J9RQM1</accession>
<dbReference type="STRING" id="236234.A0A1J9RQM1"/>
<dbReference type="OrthoDB" id="6375767at2759"/>
<dbReference type="AlphaFoldDB" id="A0A1J9RQM1"/>
<sequence>MFAQEYGILAASLQDRPFIPVSTVVLEGVPRDMKAVFRRWEDQMQPTAALMAGRPRRGKSLRIVGLQAAIAATREIGPAGTAAGTA</sequence>
<comment type="caution">
    <text evidence="1">The sequence shown here is derived from an EMBL/GenBank/DDBJ whole genome shotgun (WGS) entry which is preliminary data.</text>
</comment>
<dbReference type="Proteomes" id="UP000183809">
    <property type="component" value="Unassembled WGS sequence"/>
</dbReference>